<dbReference type="InterPro" id="IPR051638">
    <property type="entry name" value="CTBP_dehydrogenase"/>
</dbReference>
<dbReference type="Pfam" id="PF02826">
    <property type="entry name" value="2-Hacid_dh_C"/>
    <property type="match status" value="1"/>
</dbReference>
<dbReference type="GO" id="GO:0006357">
    <property type="term" value="P:regulation of transcription by RNA polymerase II"/>
    <property type="evidence" value="ECO:0007669"/>
    <property type="project" value="TreeGrafter"/>
</dbReference>
<dbReference type="CDD" id="cd05299">
    <property type="entry name" value="CtBP_dh"/>
    <property type="match status" value="1"/>
</dbReference>
<dbReference type="KEGG" id="aagg:ETAA8_00730"/>
<protein>
    <submittedName>
        <fullName evidence="5">Glycerate dehydrogenase</fullName>
        <ecNumber evidence="5">1.1.1.29</ecNumber>
    </submittedName>
</protein>
<comment type="similarity">
    <text evidence="2">Belongs to the D-isomer specific 2-hydroxyacid dehydrogenase family.</text>
</comment>
<dbReference type="InterPro" id="IPR043322">
    <property type="entry name" value="CtBP"/>
</dbReference>
<organism evidence="5 6">
    <name type="scientific">Anatilimnocola aggregata</name>
    <dbReference type="NCBI Taxonomy" id="2528021"/>
    <lineage>
        <taxon>Bacteria</taxon>
        <taxon>Pseudomonadati</taxon>
        <taxon>Planctomycetota</taxon>
        <taxon>Planctomycetia</taxon>
        <taxon>Pirellulales</taxon>
        <taxon>Pirellulaceae</taxon>
        <taxon>Anatilimnocola</taxon>
    </lineage>
</organism>
<dbReference type="PROSITE" id="PS00670">
    <property type="entry name" value="D_2_HYDROXYACID_DH_2"/>
    <property type="match status" value="1"/>
</dbReference>
<dbReference type="AlphaFoldDB" id="A0A517Y4F5"/>
<dbReference type="OrthoDB" id="277029at2"/>
<feature type="domain" description="D-isomer specific 2-hydroxyacid dehydrogenase NAD-binding" evidence="4">
    <location>
        <begin position="111"/>
        <end position="299"/>
    </location>
</feature>
<evidence type="ECO:0000313" key="6">
    <source>
        <dbReference type="Proteomes" id="UP000315017"/>
    </source>
</evidence>
<keyword evidence="6" id="KW-1185">Reference proteome</keyword>
<evidence type="ECO:0000256" key="1">
    <source>
        <dbReference type="ARBA" id="ARBA00023002"/>
    </source>
</evidence>
<name>A0A517Y4F5_9BACT</name>
<dbReference type="Pfam" id="PF00389">
    <property type="entry name" value="2-Hacid_dh"/>
    <property type="match status" value="1"/>
</dbReference>
<evidence type="ECO:0000259" key="3">
    <source>
        <dbReference type="Pfam" id="PF00389"/>
    </source>
</evidence>
<gene>
    <name evidence="5" type="primary">hprA_1</name>
    <name evidence="5" type="ORF">ETAA8_00730</name>
</gene>
<proteinExistence type="inferred from homology"/>
<dbReference type="GO" id="GO:0001221">
    <property type="term" value="F:transcription coregulator binding"/>
    <property type="evidence" value="ECO:0007669"/>
    <property type="project" value="TreeGrafter"/>
</dbReference>
<sequence length="331" mass="36063">MSKLPRVVVTDLIPEPLECERRVLNGHADVIALDIKHQAELDGQLDNADAVMIYHYLRLGREQIERLRQCKVIVRPGVGYDNIDIVAARERGIPVCNVPDYGTEEVADSALGMALTLARGTHFLNSRLRRGVGAWNVDQATPIQRLRGRVFGLVGCGRIGAAAALRAKAFGFDVVIYDPPLRDGVEKTLGVRRVDSLEALLRQSHILSLHCPLTPQTRNMIGAAELALLPAGAIIVNTARGGVVDTDAVVASLANGHLTGAGIDVLEQEPPPEDSPVLRAWRDPAHPAHDRLLLNPHTAFYCEQGCDEFRTKGALEVLRALQGRPLRNQVS</sequence>
<evidence type="ECO:0000256" key="2">
    <source>
        <dbReference type="RuleBase" id="RU003719"/>
    </source>
</evidence>
<dbReference type="InterPro" id="IPR029753">
    <property type="entry name" value="D-isomer_DH_CS"/>
</dbReference>
<dbReference type="EMBL" id="CP036274">
    <property type="protein sequence ID" value="QDU25012.1"/>
    <property type="molecule type" value="Genomic_DNA"/>
</dbReference>
<dbReference type="GO" id="GO:0008465">
    <property type="term" value="F:hydroxypyruvate reductase (NADH) activity"/>
    <property type="evidence" value="ECO:0007669"/>
    <property type="project" value="UniProtKB-EC"/>
</dbReference>
<dbReference type="InterPro" id="IPR006140">
    <property type="entry name" value="D-isomer_DH_NAD-bd"/>
</dbReference>
<dbReference type="Proteomes" id="UP000315017">
    <property type="component" value="Chromosome"/>
</dbReference>
<dbReference type="Gene3D" id="3.40.50.720">
    <property type="entry name" value="NAD(P)-binding Rossmann-like Domain"/>
    <property type="match status" value="2"/>
</dbReference>
<reference evidence="5 6" key="1">
    <citation type="submission" date="2019-02" db="EMBL/GenBank/DDBJ databases">
        <title>Deep-cultivation of Planctomycetes and their phenomic and genomic characterization uncovers novel biology.</title>
        <authorList>
            <person name="Wiegand S."/>
            <person name="Jogler M."/>
            <person name="Boedeker C."/>
            <person name="Pinto D."/>
            <person name="Vollmers J."/>
            <person name="Rivas-Marin E."/>
            <person name="Kohn T."/>
            <person name="Peeters S.H."/>
            <person name="Heuer A."/>
            <person name="Rast P."/>
            <person name="Oberbeckmann S."/>
            <person name="Bunk B."/>
            <person name="Jeske O."/>
            <person name="Meyerdierks A."/>
            <person name="Storesund J.E."/>
            <person name="Kallscheuer N."/>
            <person name="Luecker S."/>
            <person name="Lage O.M."/>
            <person name="Pohl T."/>
            <person name="Merkel B.J."/>
            <person name="Hornburger P."/>
            <person name="Mueller R.-W."/>
            <person name="Bruemmer F."/>
            <person name="Labrenz M."/>
            <person name="Spormann A.M."/>
            <person name="Op den Camp H."/>
            <person name="Overmann J."/>
            <person name="Amann R."/>
            <person name="Jetten M.S.M."/>
            <person name="Mascher T."/>
            <person name="Medema M.H."/>
            <person name="Devos D.P."/>
            <person name="Kaster A.-K."/>
            <person name="Ovreas L."/>
            <person name="Rohde M."/>
            <person name="Galperin M.Y."/>
            <person name="Jogler C."/>
        </authorList>
    </citation>
    <scope>NUCLEOTIDE SEQUENCE [LARGE SCALE GENOMIC DNA]</scope>
    <source>
        <strain evidence="5 6">ETA_A8</strain>
    </source>
</reference>
<dbReference type="GO" id="GO:0003714">
    <property type="term" value="F:transcription corepressor activity"/>
    <property type="evidence" value="ECO:0007669"/>
    <property type="project" value="InterPro"/>
</dbReference>
<dbReference type="RefSeq" id="WP_145083211.1">
    <property type="nucleotide sequence ID" value="NZ_CP036274.1"/>
</dbReference>
<dbReference type="GO" id="GO:0051287">
    <property type="term" value="F:NAD binding"/>
    <property type="evidence" value="ECO:0007669"/>
    <property type="project" value="InterPro"/>
</dbReference>
<dbReference type="PROSITE" id="PS00671">
    <property type="entry name" value="D_2_HYDROXYACID_DH_3"/>
    <property type="match status" value="1"/>
</dbReference>
<dbReference type="GO" id="GO:0140297">
    <property type="term" value="F:DNA-binding transcription factor binding"/>
    <property type="evidence" value="ECO:0007669"/>
    <property type="project" value="TreeGrafter"/>
</dbReference>
<keyword evidence="1 2" id="KW-0560">Oxidoreductase</keyword>
<dbReference type="InterPro" id="IPR036291">
    <property type="entry name" value="NAD(P)-bd_dom_sf"/>
</dbReference>
<dbReference type="InterPro" id="IPR006139">
    <property type="entry name" value="D-isomer_2_OHA_DH_cat_dom"/>
</dbReference>
<dbReference type="EC" id="1.1.1.29" evidence="5"/>
<evidence type="ECO:0000313" key="5">
    <source>
        <dbReference type="EMBL" id="QDU25012.1"/>
    </source>
</evidence>
<feature type="domain" description="D-isomer specific 2-hydroxyacid dehydrogenase catalytic" evidence="3">
    <location>
        <begin position="21"/>
        <end position="330"/>
    </location>
</feature>
<evidence type="ECO:0000259" key="4">
    <source>
        <dbReference type="Pfam" id="PF02826"/>
    </source>
</evidence>
<dbReference type="PANTHER" id="PTHR46029">
    <property type="entry name" value="C-TERMINAL-BINDING PROTEIN"/>
    <property type="match status" value="1"/>
</dbReference>
<dbReference type="SUPFAM" id="SSF52283">
    <property type="entry name" value="Formate/glycerate dehydrogenase catalytic domain-like"/>
    <property type="match status" value="1"/>
</dbReference>
<dbReference type="SUPFAM" id="SSF51735">
    <property type="entry name" value="NAD(P)-binding Rossmann-fold domains"/>
    <property type="match status" value="1"/>
</dbReference>
<dbReference type="PANTHER" id="PTHR46029:SF7">
    <property type="entry name" value="C-TERMINAL-BINDING PROTEIN"/>
    <property type="match status" value="1"/>
</dbReference>
<accession>A0A517Y4F5</accession>